<dbReference type="EMBL" id="BAAADD010000003">
    <property type="protein sequence ID" value="GAA0565498.1"/>
    <property type="molecule type" value="Genomic_DNA"/>
</dbReference>
<protein>
    <submittedName>
        <fullName evidence="1">Uncharacterized protein</fullName>
    </submittedName>
</protein>
<evidence type="ECO:0000313" key="1">
    <source>
        <dbReference type="EMBL" id="GAA0565498.1"/>
    </source>
</evidence>
<reference evidence="2" key="1">
    <citation type="journal article" date="2019" name="Int. J. Syst. Evol. Microbiol.">
        <title>The Global Catalogue of Microorganisms (GCM) 10K type strain sequencing project: providing services to taxonomists for standard genome sequencing and annotation.</title>
        <authorList>
            <consortium name="The Broad Institute Genomics Platform"/>
            <consortium name="The Broad Institute Genome Sequencing Center for Infectious Disease"/>
            <person name="Wu L."/>
            <person name="Ma J."/>
        </authorList>
    </citation>
    <scope>NUCLEOTIDE SEQUENCE [LARGE SCALE GENOMIC DNA]</scope>
    <source>
        <strain evidence="2">JCM 15089</strain>
    </source>
</reference>
<comment type="caution">
    <text evidence="1">The sequence shown here is derived from an EMBL/GenBank/DDBJ whole genome shotgun (WGS) entry which is preliminary data.</text>
</comment>
<sequence>MAYLDVNPLMASLRSRPEEFRLKGDWLTHTPSRHSFKFEPSGRVQIRAECNCAFLSIHPQQERQLADSFKDWHTNYWRPLEINREFASHFRPRSALRRWLIGVTAKLNAWLMGGGSDHMHVAAE</sequence>
<accession>A0ABP3PDL4</accession>
<dbReference type="RefSeq" id="WP_166933507.1">
    <property type="nucleotide sequence ID" value="NZ_BAAADD010000003.1"/>
</dbReference>
<gene>
    <name evidence="1" type="ORF">GCM10008942_12300</name>
</gene>
<keyword evidence="2" id="KW-1185">Reference proteome</keyword>
<name>A0ABP3PDL4_9PROT</name>
<proteinExistence type="predicted"/>
<evidence type="ECO:0000313" key="2">
    <source>
        <dbReference type="Proteomes" id="UP001499951"/>
    </source>
</evidence>
<dbReference type="Proteomes" id="UP001499951">
    <property type="component" value="Unassembled WGS sequence"/>
</dbReference>
<organism evidence="1 2">
    <name type="scientific">Rhizomicrobium electricum</name>
    <dbReference type="NCBI Taxonomy" id="480070"/>
    <lineage>
        <taxon>Bacteria</taxon>
        <taxon>Pseudomonadati</taxon>
        <taxon>Pseudomonadota</taxon>
        <taxon>Alphaproteobacteria</taxon>
        <taxon>Micropepsales</taxon>
        <taxon>Micropepsaceae</taxon>
        <taxon>Rhizomicrobium</taxon>
    </lineage>
</organism>